<comment type="caution">
    <text evidence="1">The sequence shown here is derived from an EMBL/GenBank/DDBJ whole genome shotgun (WGS) entry which is preliminary data.</text>
</comment>
<keyword evidence="1" id="KW-0808">Transferase</keyword>
<dbReference type="Proteomes" id="UP001489719">
    <property type="component" value="Unassembled WGS sequence"/>
</dbReference>
<proteinExistence type="predicted"/>
<dbReference type="EMBL" id="MU970092">
    <property type="protein sequence ID" value="KAK9321726.1"/>
    <property type="molecule type" value="Genomic_DNA"/>
</dbReference>
<keyword evidence="2" id="KW-1185">Reference proteome</keyword>
<organism evidence="1 2">
    <name type="scientific">Lipomyces orientalis</name>
    <dbReference type="NCBI Taxonomy" id="1233043"/>
    <lineage>
        <taxon>Eukaryota</taxon>
        <taxon>Fungi</taxon>
        <taxon>Dikarya</taxon>
        <taxon>Ascomycota</taxon>
        <taxon>Saccharomycotina</taxon>
        <taxon>Lipomycetes</taxon>
        <taxon>Lipomycetales</taxon>
        <taxon>Lipomycetaceae</taxon>
        <taxon>Lipomyces</taxon>
    </lineage>
</organism>
<evidence type="ECO:0000313" key="2">
    <source>
        <dbReference type="Proteomes" id="UP001489719"/>
    </source>
</evidence>
<name>A0ACC3TLY6_9ASCO</name>
<reference evidence="2" key="1">
    <citation type="journal article" date="2024" name="Front. Bioeng. Biotechnol.">
        <title>Genome-scale model development and genomic sequencing of the oleaginous clade Lipomyces.</title>
        <authorList>
            <person name="Czajka J.J."/>
            <person name="Han Y."/>
            <person name="Kim J."/>
            <person name="Mondo S.J."/>
            <person name="Hofstad B.A."/>
            <person name="Robles A."/>
            <person name="Haridas S."/>
            <person name="Riley R."/>
            <person name="LaButti K."/>
            <person name="Pangilinan J."/>
            <person name="Andreopoulos W."/>
            <person name="Lipzen A."/>
            <person name="Yan J."/>
            <person name="Wang M."/>
            <person name="Ng V."/>
            <person name="Grigoriev I.V."/>
            <person name="Spatafora J.W."/>
            <person name="Magnuson J.K."/>
            <person name="Baker S.E."/>
            <person name="Pomraning K.R."/>
        </authorList>
    </citation>
    <scope>NUCLEOTIDE SEQUENCE [LARGE SCALE GENOMIC DNA]</scope>
    <source>
        <strain evidence="2">CBS 10300</strain>
    </source>
</reference>
<gene>
    <name evidence="1" type="ORF">V1517DRAFT_325720</name>
</gene>
<keyword evidence="1" id="KW-0418">Kinase</keyword>
<evidence type="ECO:0000313" key="1">
    <source>
        <dbReference type="EMBL" id="KAK9321726.1"/>
    </source>
</evidence>
<accession>A0ACC3TLY6</accession>
<protein>
    <submittedName>
        <fullName evidence="1">Branched-chain alpha-ketoacid dehydrogenase kinase</fullName>
    </submittedName>
</protein>
<sequence>MRSRSTLLYDQCRTCRCLPLSPYRARRPRSFAHRHGRTSVGERFNSSDMPPSTVSSRHFYQNETLLDYAARSAKPVSLRQLAFFGLKLTNEKIIQSANFVRQELPTRMAHRIHDMQSLPYSVVRNNHISSVYELYYHSFNTIRRFPVIKTLEDNGLFCDVLRELLTHHTAVIPHLVMGVIECSDLIDSKRMDRFMESMLRSRISRRVLTEQHIALTDAFLKDPTFQPSEQVGQVFFQCSAADVVRQCDALARSLTRSSYEDIPIPELVFEGDVSTKFAYVASHLRYIVGEILRNTFEASLERYQAIRILPAPVLVTISDAPQHVIFRFSDQAGGIPPEIIPYLWSFVKGPRSMIRHHNFEQVPALEAIVEELEASVGHATGQKKPISSLASLTTRSPTLRLGMGLPMSKIYAEFWGGKVAVKSIDGFGCDVFLHISKLGNESRFVQENNI</sequence>